<dbReference type="Pfam" id="PF13499">
    <property type="entry name" value="EF-hand_7"/>
    <property type="match status" value="2"/>
</dbReference>
<evidence type="ECO:0000256" key="4">
    <source>
        <dbReference type="ARBA" id="ARBA00022837"/>
    </source>
</evidence>
<gene>
    <name evidence="7" type="ORF">SNAT2548_LOCUS3235</name>
</gene>
<proteinExistence type="predicted"/>
<keyword evidence="3" id="KW-0677">Repeat</keyword>
<dbReference type="SMART" id="SM00054">
    <property type="entry name" value="EFh"/>
    <property type="match status" value="4"/>
</dbReference>
<dbReference type="InterPro" id="IPR018247">
    <property type="entry name" value="EF_Hand_1_Ca_BS"/>
</dbReference>
<evidence type="ECO:0000256" key="1">
    <source>
        <dbReference type="ARBA" id="ARBA00020786"/>
    </source>
</evidence>
<name>A0A812I9D0_9DINO</name>
<dbReference type="PANTHER" id="PTHR23048">
    <property type="entry name" value="MYOSIN LIGHT CHAIN 1, 3"/>
    <property type="match status" value="1"/>
</dbReference>
<feature type="domain" description="EF-hand" evidence="6">
    <location>
        <begin position="335"/>
        <end position="370"/>
    </location>
</feature>
<dbReference type="InterPro" id="IPR050230">
    <property type="entry name" value="CALM/Myosin/TropC-like"/>
</dbReference>
<keyword evidence="4" id="KW-0106">Calcium</keyword>
<dbReference type="GO" id="GO:0016460">
    <property type="term" value="C:myosin II complex"/>
    <property type="evidence" value="ECO:0007669"/>
    <property type="project" value="TreeGrafter"/>
</dbReference>
<comment type="caution">
    <text evidence="7">The sequence shown here is derived from an EMBL/GenBank/DDBJ whole genome shotgun (WGS) entry which is preliminary data.</text>
</comment>
<dbReference type="PROSITE" id="PS00018">
    <property type="entry name" value="EF_HAND_1"/>
    <property type="match status" value="2"/>
</dbReference>
<organism evidence="7 8">
    <name type="scientific">Symbiodinium natans</name>
    <dbReference type="NCBI Taxonomy" id="878477"/>
    <lineage>
        <taxon>Eukaryota</taxon>
        <taxon>Sar</taxon>
        <taxon>Alveolata</taxon>
        <taxon>Dinophyceae</taxon>
        <taxon>Suessiales</taxon>
        <taxon>Symbiodiniaceae</taxon>
        <taxon>Symbiodinium</taxon>
    </lineage>
</organism>
<dbReference type="Gene3D" id="1.10.238.10">
    <property type="entry name" value="EF-hand"/>
    <property type="match status" value="2"/>
</dbReference>
<feature type="domain" description="EF-hand" evidence="6">
    <location>
        <begin position="262"/>
        <end position="297"/>
    </location>
</feature>
<dbReference type="PROSITE" id="PS50222">
    <property type="entry name" value="EF_HAND_2"/>
    <property type="match status" value="2"/>
</dbReference>
<evidence type="ECO:0000256" key="2">
    <source>
        <dbReference type="ARBA" id="ARBA00022723"/>
    </source>
</evidence>
<sequence length="404" mass="45552">MGHDLTFLSESDPALTFEPAPAGAQYSMGELLRMVEDEENIDPQQLWMLSTHMRTERGGDWHMARVENLTWRLRNMWSKLGQEAKNKVSVDQVLKILEKSSVPLQMHEETEAVPEGLAAEPGRQGLKGRGAGEGRMKALPLAVGIEMQRGLSESLEGRVGSSVECWDTVVNVALANLHNWIGDLLACKSFAAICRELARTAGTARLVCHILHILFRLRRYLAASVKLPAQHELLGEEQEERIRVDGIPESYLLADRCGFRDSELRDFCWAFRLYDVLGDGKIDAMQIRSALAWLGEEPTDRQFLQVMNDIDSHGKGILDFQRFVKLMAKFDRSMITEDELVNAFKIFDKDKSGTIDAIELQDVLVKLGFEVNPLQAEEMIQAADDDNSGECEYGEFVRKIIENQ</sequence>
<keyword evidence="5" id="KW-0007">Acetylation</keyword>
<dbReference type="GO" id="GO:0005509">
    <property type="term" value="F:calcium ion binding"/>
    <property type="evidence" value="ECO:0007669"/>
    <property type="project" value="InterPro"/>
</dbReference>
<evidence type="ECO:0000259" key="6">
    <source>
        <dbReference type="PROSITE" id="PS50222"/>
    </source>
</evidence>
<evidence type="ECO:0000313" key="7">
    <source>
        <dbReference type="EMBL" id="CAE7026173.1"/>
    </source>
</evidence>
<reference evidence="7" key="1">
    <citation type="submission" date="2021-02" db="EMBL/GenBank/DDBJ databases">
        <authorList>
            <person name="Dougan E. K."/>
            <person name="Rhodes N."/>
            <person name="Thang M."/>
            <person name="Chan C."/>
        </authorList>
    </citation>
    <scope>NUCLEOTIDE SEQUENCE</scope>
</reference>
<dbReference type="EMBL" id="CAJNDS010000199">
    <property type="protein sequence ID" value="CAE7026173.1"/>
    <property type="molecule type" value="Genomic_DNA"/>
</dbReference>
<evidence type="ECO:0000256" key="3">
    <source>
        <dbReference type="ARBA" id="ARBA00022737"/>
    </source>
</evidence>
<dbReference type="PANTHER" id="PTHR23048:SF0">
    <property type="entry name" value="CALMODULIN LIKE 3"/>
    <property type="match status" value="1"/>
</dbReference>
<evidence type="ECO:0000313" key="8">
    <source>
        <dbReference type="Proteomes" id="UP000604046"/>
    </source>
</evidence>
<dbReference type="Proteomes" id="UP000604046">
    <property type="component" value="Unassembled WGS sequence"/>
</dbReference>
<dbReference type="InterPro" id="IPR002048">
    <property type="entry name" value="EF_hand_dom"/>
</dbReference>
<dbReference type="OrthoDB" id="26525at2759"/>
<keyword evidence="8" id="KW-1185">Reference proteome</keyword>
<dbReference type="AlphaFoldDB" id="A0A812I9D0"/>
<accession>A0A812I9D0</accession>
<dbReference type="InterPro" id="IPR011992">
    <property type="entry name" value="EF-hand-dom_pair"/>
</dbReference>
<dbReference type="SUPFAM" id="SSF47473">
    <property type="entry name" value="EF-hand"/>
    <property type="match status" value="1"/>
</dbReference>
<protein>
    <recommendedName>
        <fullName evidence="1">Calmodulin</fullName>
    </recommendedName>
</protein>
<dbReference type="CDD" id="cd00051">
    <property type="entry name" value="EFh"/>
    <property type="match status" value="1"/>
</dbReference>
<evidence type="ECO:0000256" key="5">
    <source>
        <dbReference type="ARBA" id="ARBA00022990"/>
    </source>
</evidence>
<keyword evidence="2" id="KW-0479">Metal-binding</keyword>
<dbReference type="FunFam" id="1.10.238.10:FF:000001">
    <property type="entry name" value="Calmodulin 1"/>
    <property type="match status" value="1"/>
</dbReference>